<name>A0A484ZN21_9GAMM</name>
<reference evidence="2 3" key="1">
    <citation type="submission" date="2019-03" db="EMBL/GenBank/DDBJ databases">
        <authorList>
            <consortium name="Pathogen Informatics"/>
        </authorList>
    </citation>
    <scope>NUCLEOTIDE SEQUENCE [LARGE SCALE GENOMIC DNA]</scope>
    <source>
        <strain evidence="2 3">NCTC12282</strain>
    </source>
</reference>
<feature type="region of interest" description="Disordered" evidence="1">
    <location>
        <begin position="62"/>
        <end position="88"/>
    </location>
</feature>
<proteinExistence type="predicted"/>
<dbReference type="Proteomes" id="UP000373449">
    <property type="component" value="Unassembled WGS sequence"/>
</dbReference>
<dbReference type="InterPro" id="IPR020317">
    <property type="entry name" value="Uncharacterised_YjbD"/>
</dbReference>
<dbReference type="EMBL" id="CAADJA010000002">
    <property type="protein sequence ID" value="VFS49834.1"/>
    <property type="molecule type" value="Genomic_DNA"/>
</dbReference>
<evidence type="ECO:0000256" key="1">
    <source>
        <dbReference type="SAM" id="MobiDB-lite"/>
    </source>
</evidence>
<accession>A0A484ZN21</accession>
<sequence length="88" mass="10511">MMQKLTLKDLNESQLQRVKMRQAQAKKNLERNLTNNEQNKIKDQVIGEIMQELEKEAKKLRAEKKKQKFVPSDETFDWSKKNHSRGVR</sequence>
<protein>
    <submittedName>
        <fullName evidence="2">YjbD family (DUF3811)</fullName>
    </submittedName>
</protein>
<dbReference type="AlphaFoldDB" id="A0A484ZN21"/>
<gene>
    <name evidence="2" type="ORF">NCTC12282_04202</name>
</gene>
<organism evidence="2 3">
    <name type="scientific">Budvicia aquatica</name>
    <dbReference type="NCBI Taxonomy" id="82979"/>
    <lineage>
        <taxon>Bacteria</taxon>
        <taxon>Pseudomonadati</taxon>
        <taxon>Pseudomonadota</taxon>
        <taxon>Gammaproteobacteria</taxon>
        <taxon>Enterobacterales</taxon>
        <taxon>Budviciaceae</taxon>
        <taxon>Budvicia</taxon>
    </lineage>
</organism>
<evidence type="ECO:0000313" key="3">
    <source>
        <dbReference type="Proteomes" id="UP000373449"/>
    </source>
</evidence>
<dbReference type="RefSeq" id="WP_373875596.1">
    <property type="nucleotide sequence ID" value="NZ_BRLG01000001.1"/>
</dbReference>
<dbReference type="Pfam" id="PF11656">
    <property type="entry name" value="DUF3811"/>
    <property type="match status" value="1"/>
</dbReference>
<evidence type="ECO:0000313" key="2">
    <source>
        <dbReference type="EMBL" id="VFS49834.1"/>
    </source>
</evidence>